<dbReference type="EMBL" id="LT629791">
    <property type="protein sequence ID" value="SDU46275.1"/>
    <property type="molecule type" value="Genomic_DNA"/>
</dbReference>
<dbReference type="PANTHER" id="PTHR43194:SF2">
    <property type="entry name" value="PEROXISOMAL MEMBRANE PROTEIN LPX1"/>
    <property type="match status" value="1"/>
</dbReference>
<dbReference type="STRING" id="419479.SAMN04488563_1917"/>
<dbReference type="SUPFAM" id="SSF53474">
    <property type="entry name" value="alpha/beta-Hydrolases"/>
    <property type="match status" value="1"/>
</dbReference>
<reference evidence="3" key="1">
    <citation type="submission" date="2016-10" db="EMBL/GenBank/DDBJ databases">
        <authorList>
            <person name="Varghese N."/>
            <person name="Submissions S."/>
        </authorList>
    </citation>
    <scope>NUCLEOTIDE SEQUENCE [LARGE SCALE GENOMIC DNA]</scope>
    <source>
        <strain evidence="3">DSM 45079</strain>
    </source>
</reference>
<evidence type="ECO:0000259" key="1">
    <source>
        <dbReference type="Pfam" id="PF00561"/>
    </source>
</evidence>
<dbReference type="PANTHER" id="PTHR43194">
    <property type="entry name" value="HYDROLASE ALPHA/BETA FOLD FAMILY"/>
    <property type="match status" value="1"/>
</dbReference>
<gene>
    <name evidence="2" type="ORF">SAMN04488563_1917</name>
</gene>
<dbReference type="InterPro" id="IPR029058">
    <property type="entry name" value="AB_hydrolase_fold"/>
</dbReference>
<sequence length="293" mass="32175">MATIELSAGEMHYRVAGPDTSAAPPVVFVHALLTDGRLWSRVADLLAERGIRSYAPDWPLGAHRTAMKPDADLSPRGVARLVVEFLDALDLDAVTLVGNDTGGALAQFVIDENPSRVGRVVLSNCDGLDVFPPTPFKPLFALLRNERRARFLAGQMRVRPLRQSWLGFGLLAHDLPADLTRSWIEPALSDDGVVRDLVRFLKAADADELLDVSTRLDRFPGPVSLVWGADDRAFTTKLGRRLQGAFRDATFVSVPKARTFVPLDAPKRFADEIEAIAQDVASVSERSRRNGDR</sequence>
<protein>
    <submittedName>
        <fullName evidence="2">Pimeloyl-ACP methyl ester carboxylesterase</fullName>
    </submittedName>
</protein>
<dbReference type="Proteomes" id="UP000182977">
    <property type="component" value="Chromosome I"/>
</dbReference>
<name>A0A1H2IQN3_9ACTN</name>
<keyword evidence="3" id="KW-1185">Reference proteome</keyword>
<dbReference type="Pfam" id="PF00561">
    <property type="entry name" value="Abhydrolase_1"/>
    <property type="match status" value="1"/>
</dbReference>
<accession>A0A1H2IQN3</accession>
<feature type="domain" description="AB hydrolase-1" evidence="1">
    <location>
        <begin position="24"/>
        <end position="265"/>
    </location>
</feature>
<dbReference type="OrthoDB" id="3400345at2"/>
<dbReference type="AlphaFoldDB" id="A0A1H2IQN3"/>
<dbReference type="Gene3D" id="3.40.50.1820">
    <property type="entry name" value="alpha/beta hydrolase"/>
    <property type="match status" value="1"/>
</dbReference>
<dbReference type="PRINTS" id="PR00111">
    <property type="entry name" value="ABHYDROLASE"/>
</dbReference>
<evidence type="ECO:0000313" key="3">
    <source>
        <dbReference type="Proteomes" id="UP000182977"/>
    </source>
</evidence>
<dbReference type="InterPro" id="IPR000073">
    <property type="entry name" value="AB_hydrolase_1"/>
</dbReference>
<evidence type="ECO:0000313" key="2">
    <source>
        <dbReference type="EMBL" id="SDU46275.1"/>
    </source>
</evidence>
<organism evidence="2 3">
    <name type="scientific">Jiangella alkaliphila</name>
    <dbReference type="NCBI Taxonomy" id="419479"/>
    <lineage>
        <taxon>Bacteria</taxon>
        <taxon>Bacillati</taxon>
        <taxon>Actinomycetota</taxon>
        <taxon>Actinomycetes</taxon>
        <taxon>Jiangellales</taxon>
        <taxon>Jiangellaceae</taxon>
        <taxon>Jiangella</taxon>
    </lineage>
</organism>
<proteinExistence type="predicted"/>
<dbReference type="GO" id="GO:0003824">
    <property type="term" value="F:catalytic activity"/>
    <property type="evidence" value="ECO:0007669"/>
    <property type="project" value="UniProtKB-ARBA"/>
</dbReference>
<dbReference type="RefSeq" id="WP_046770265.1">
    <property type="nucleotide sequence ID" value="NZ_LBMC01000019.1"/>
</dbReference>
<dbReference type="InterPro" id="IPR050228">
    <property type="entry name" value="Carboxylesterase_BioH"/>
</dbReference>